<keyword evidence="5 6" id="KW-0472">Membrane</keyword>
<feature type="binding site" evidence="7">
    <location>
        <position position="435"/>
    </location>
    <ligand>
        <name>Mn(2+)</name>
        <dbReference type="ChEBI" id="CHEBI:29035"/>
        <label>2</label>
    </ligand>
</feature>
<dbReference type="AlphaFoldDB" id="A0A1S6IRI3"/>
<dbReference type="Pfam" id="PF21370">
    <property type="entry name" value="PAS_GdpP"/>
    <property type="match status" value="1"/>
</dbReference>
<dbReference type="GO" id="GO:0106409">
    <property type="term" value="F:cyclic-di-AMP phosphodiesterase activity"/>
    <property type="evidence" value="ECO:0007669"/>
    <property type="project" value="RHEA"/>
</dbReference>
<reference evidence="10 11" key="1">
    <citation type="journal article" date="2014" name="Int. J. Syst. Evol. Microbiol.">
        <title>Jeotgalibaca dankookensis gen. nov., sp. nov., a member of the family Carnobacteriaceae, isolated from seujeot (Korean traditional food).</title>
        <authorList>
            <person name="Lee D.G."/>
            <person name="Trujillo M.E."/>
            <person name="Kang H."/>
            <person name="Ahn T.Y."/>
        </authorList>
    </citation>
    <scope>NUCLEOTIDE SEQUENCE [LARGE SCALE GENOMIC DNA]</scope>
    <source>
        <strain evidence="10 11">EX-07</strain>
    </source>
</reference>
<dbReference type="Gene3D" id="3.10.310.30">
    <property type="match status" value="1"/>
</dbReference>
<evidence type="ECO:0000256" key="5">
    <source>
        <dbReference type="ARBA" id="ARBA00023136"/>
    </source>
</evidence>
<feature type="binding site" evidence="7">
    <location>
        <position position="459"/>
    </location>
    <ligand>
        <name>Mn(2+)</name>
        <dbReference type="ChEBI" id="CHEBI:29035"/>
        <label>2</label>
    </ligand>
</feature>
<dbReference type="PIRSF" id="PIRSF026583">
    <property type="entry name" value="YybT"/>
    <property type="match status" value="1"/>
</dbReference>
<dbReference type="GO" id="GO:0046872">
    <property type="term" value="F:metal ion binding"/>
    <property type="evidence" value="ECO:0007669"/>
    <property type="project" value="UniProtKB-KW"/>
</dbReference>
<dbReference type="EC" id="3.1.4.-" evidence="6"/>
<feature type="binding site" evidence="7">
    <location>
        <position position="364"/>
    </location>
    <ligand>
        <name>Mn(2+)</name>
        <dbReference type="ChEBI" id="CHEBI:29035"/>
        <label>1</label>
    </ligand>
</feature>
<proteinExistence type="inferred from homology"/>
<dbReference type="STRING" id="708126.BW727_101834"/>
<feature type="binding site" evidence="7">
    <location>
        <position position="360"/>
    </location>
    <ligand>
        <name>Mn(2+)</name>
        <dbReference type="ChEBI" id="CHEBI:29035"/>
        <label>1</label>
    </ligand>
</feature>
<evidence type="ECO:0000256" key="7">
    <source>
        <dbReference type="PIRSR" id="PIRSR026583-50"/>
    </source>
</evidence>
<dbReference type="InterPro" id="IPR038763">
    <property type="entry name" value="DHH_sf"/>
</dbReference>
<evidence type="ECO:0000259" key="9">
    <source>
        <dbReference type="PROSITE" id="PS50887"/>
    </source>
</evidence>
<dbReference type="FunFam" id="3.90.1640.10:FF:000002">
    <property type="entry name" value="Cyclic-di-AMP phosphodiesterase"/>
    <property type="match status" value="1"/>
</dbReference>
<dbReference type="RefSeq" id="WP_062467834.1">
    <property type="nucleotide sequence ID" value="NZ_BBYN01000003.1"/>
</dbReference>
<keyword evidence="6 10" id="KW-0378">Hydrolase</keyword>
<evidence type="ECO:0000256" key="6">
    <source>
        <dbReference type="PIRNR" id="PIRNR026583"/>
    </source>
</evidence>
<keyword evidence="2 6" id="KW-1003">Cell membrane</keyword>
<dbReference type="Gene3D" id="3.30.450.20">
    <property type="entry name" value="PAS domain"/>
    <property type="match status" value="1"/>
</dbReference>
<protein>
    <recommendedName>
        <fullName evidence="6">Cyclic-di-AMP phosphodiesterase</fullName>
        <ecNumber evidence="6">3.1.4.-</ecNumber>
    </recommendedName>
</protein>
<comment type="catalytic activity">
    <reaction evidence="6">
        <text>3',3'-c-di-AMP + H2O = 5'-O-phosphonoadenylyl-(3'-&gt;5')-adenosine + H(+)</text>
        <dbReference type="Rhea" id="RHEA:54420"/>
        <dbReference type="ChEBI" id="CHEBI:15377"/>
        <dbReference type="ChEBI" id="CHEBI:15378"/>
        <dbReference type="ChEBI" id="CHEBI:71500"/>
        <dbReference type="ChEBI" id="CHEBI:138171"/>
    </reaction>
</comment>
<keyword evidence="3 8" id="KW-0812">Transmembrane</keyword>
<comment type="function">
    <text evidence="6">Has phosphodiesterase (PDE) activity against cyclic-di-AMP (c-di-AMP).</text>
</comment>
<dbReference type="InterPro" id="IPR000160">
    <property type="entry name" value="GGDEF_dom"/>
</dbReference>
<dbReference type="Pfam" id="PF01368">
    <property type="entry name" value="DHH"/>
    <property type="match status" value="1"/>
</dbReference>
<evidence type="ECO:0000256" key="2">
    <source>
        <dbReference type="ARBA" id="ARBA00022475"/>
    </source>
</evidence>
<feature type="binding site" evidence="7">
    <location>
        <position position="435"/>
    </location>
    <ligand>
        <name>Mn(2+)</name>
        <dbReference type="ChEBI" id="CHEBI:29035"/>
        <label>1</label>
    </ligand>
</feature>
<keyword evidence="4 8" id="KW-1133">Transmembrane helix</keyword>
<dbReference type="InterPro" id="IPR003156">
    <property type="entry name" value="DHHA1_dom"/>
</dbReference>
<evidence type="ECO:0000313" key="10">
    <source>
        <dbReference type="EMBL" id="AQS54158.1"/>
    </source>
</evidence>
<feature type="domain" description="GGDEF" evidence="9">
    <location>
        <begin position="162"/>
        <end position="316"/>
    </location>
</feature>
<name>A0A1S6IRI3_9LACT</name>
<evidence type="ECO:0000256" key="8">
    <source>
        <dbReference type="SAM" id="Phobius"/>
    </source>
</evidence>
<dbReference type="PROSITE" id="PS50887">
    <property type="entry name" value="GGDEF"/>
    <property type="match status" value="1"/>
</dbReference>
<evidence type="ECO:0000256" key="4">
    <source>
        <dbReference type="ARBA" id="ARBA00022989"/>
    </source>
</evidence>
<comment type="cofactor">
    <cofactor evidence="7">
        <name>Mn(2+)</name>
        <dbReference type="ChEBI" id="CHEBI:29035"/>
    </cofactor>
    <text evidence="7">For phosphodiesterase activity, probably binds 2 Mn(2+) per subunit.</text>
</comment>
<feature type="binding site" evidence="7">
    <location>
        <position position="366"/>
    </location>
    <ligand>
        <name>Mn(2+)</name>
        <dbReference type="ChEBI" id="CHEBI:29035"/>
        <label>2</label>
    </ligand>
</feature>
<dbReference type="PANTHER" id="PTHR47618:SF2">
    <property type="entry name" value="CYCLIC-DI-AMP PHOSPHODIESTERASE GDPP"/>
    <property type="match status" value="1"/>
</dbReference>
<accession>A0A1S6IRI3</accession>
<keyword evidence="7" id="KW-0464">Manganese</keyword>
<keyword evidence="7" id="KW-0479">Metal-binding</keyword>
<feature type="binding site" evidence="7">
    <location>
        <position position="515"/>
    </location>
    <ligand>
        <name>Mn(2+)</name>
        <dbReference type="ChEBI" id="CHEBI:29035"/>
        <label>2</label>
    </ligand>
</feature>
<dbReference type="Gene3D" id="3.90.1640.10">
    <property type="entry name" value="inorganic pyrophosphatase (n-terminal core)"/>
    <property type="match status" value="1"/>
</dbReference>
<comment type="subcellular location">
    <subcellularLocation>
        <location evidence="1">Cell membrane</location>
        <topology evidence="1">Multi-pass membrane protein</topology>
    </subcellularLocation>
</comment>
<evidence type="ECO:0000256" key="3">
    <source>
        <dbReference type="ARBA" id="ARBA00022692"/>
    </source>
</evidence>
<comment type="similarity">
    <text evidence="6">Belongs to the GdpP/PdeA phosphodiesterase family.</text>
</comment>
<dbReference type="OrthoDB" id="9759476at2"/>
<evidence type="ECO:0000256" key="1">
    <source>
        <dbReference type="ARBA" id="ARBA00004651"/>
    </source>
</evidence>
<dbReference type="EMBL" id="CP019728">
    <property type="protein sequence ID" value="AQS54158.1"/>
    <property type="molecule type" value="Genomic_DNA"/>
</dbReference>
<dbReference type="GO" id="GO:0005886">
    <property type="term" value="C:plasma membrane"/>
    <property type="evidence" value="ECO:0007669"/>
    <property type="project" value="UniProtKB-SubCell"/>
</dbReference>
<dbReference type="InterPro" id="IPR001667">
    <property type="entry name" value="DDH_dom"/>
</dbReference>
<dbReference type="SMART" id="SM00267">
    <property type="entry name" value="GGDEF"/>
    <property type="match status" value="1"/>
</dbReference>
<dbReference type="InterPro" id="IPR014528">
    <property type="entry name" value="GdpP/PdeA"/>
</dbReference>
<dbReference type="InterPro" id="IPR049553">
    <property type="entry name" value="GdpP-like_PAS"/>
</dbReference>
<feature type="transmembrane region" description="Helical" evidence="8">
    <location>
        <begin position="21"/>
        <end position="40"/>
    </location>
</feature>
<dbReference type="KEGG" id="jda:BW727_101834"/>
<evidence type="ECO:0000313" key="11">
    <source>
        <dbReference type="Proteomes" id="UP000188993"/>
    </source>
</evidence>
<dbReference type="Pfam" id="PF02272">
    <property type="entry name" value="DHHA1"/>
    <property type="match status" value="1"/>
</dbReference>
<dbReference type="Proteomes" id="UP000188993">
    <property type="component" value="Chromosome"/>
</dbReference>
<dbReference type="GO" id="GO:0016787">
    <property type="term" value="F:hydrolase activity"/>
    <property type="evidence" value="ECO:0007669"/>
    <property type="project" value="UniProtKB-UniRule"/>
</dbReference>
<dbReference type="InterPro" id="IPR051319">
    <property type="entry name" value="Oligoribo/pAp-PDE_c-di-AMP_PDE"/>
</dbReference>
<gene>
    <name evidence="10" type="primary">gdpP</name>
    <name evidence="10" type="ORF">BW727_101834</name>
</gene>
<dbReference type="PANTHER" id="PTHR47618">
    <property type="entry name" value="BIFUNCTIONAL OLIGORIBONUCLEASE AND PAP PHOSPHATASE NRNA"/>
    <property type="match status" value="1"/>
</dbReference>
<dbReference type="Pfam" id="PF24898">
    <property type="entry name" value="GGDEF_GdpP"/>
    <property type="match status" value="1"/>
</dbReference>
<dbReference type="SUPFAM" id="SSF64182">
    <property type="entry name" value="DHH phosphoesterases"/>
    <property type="match status" value="1"/>
</dbReference>
<dbReference type="GO" id="GO:0003676">
    <property type="term" value="F:nucleic acid binding"/>
    <property type="evidence" value="ECO:0007669"/>
    <property type="project" value="UniProtKB-UniRule"/>
</dbReference>
<keyword evidence="11" id="KW-1185">Reference proteome</keyword>
<organism evidence="10 11">
    <name type="scientific">Jeotgalibaca dankookensis</name>
    <dbReference type="NCBI Taxonomy" id="708126"/>
    <lineage>
        <taxon>Bacteria</taxon>
        <taxon>Bacillati</taxon>
        <taxon>Bacillota</taxon>
        <taxon>Bacilli</taxon>
        <taxon>Lactobacillales</taxon>
        <taxon>Carnobacteriaceae</taxon>
        <taxon>Jeotgalibaca</taxon>
    </lineage>
</organism>
<sequence>MNIREKIAKLPAYLRSDRMKIPVIAIAISLLLLIILTFIANWKIGIAIFLLIAVTAFFVYNSTEFLIEETNKYVSDLSYRIKKGEQEALIQMPIGILLYNEENEIQWTNPYLLRYFDKTDVLGRKIEEVDEELANWMKRYDSNKMMKIKWGSRHFEMVIQENIGVLYLMDITEYANIEEKYQNERIVFGNIIIDNYDEAVQSMNDRKKSNVNNYVTNQLTNWANINNIYLKKVESDRFIILMTKQTLEHIEESKFEIVDQIRERTSKQNFPLTLSMGGSYQKGPNQSKWKDVTQLAQTNVDLALARGGDQVVVRAEDEDARFYGGKTNPVEKRTRIRARMISQALEELIAKADKVFIMGHNYPDMDSLGSSLGIRRIAQMNNKEAWIILESDQLSTNIVKMMEVIDKDYNISKHIISSEQANDRVTENSLIVMVDVHRPSMVPAPELMEVSNKVVIIDHHRRGQEFPKNPVLVYIEPYASSASELITELFEYQSNDVDSINKIEATTMLAGIIVDTRNFSLRTGSRTFDAASYLQSNGADTLLIQKALKESLDTYLLRSHLLETMEFVSAGLAVASGEDDRVYDTVLAAQTADTMLSMEGVEASFVITKRRDGRVGISARSLGQINVQRFMEELGGGGHLSNAATQVEDSTVSEVKEKLFEVINNDEKSKGDIK</sequence>